<comment type="caution">
    <text evidence="1">The sequence shown here is derived from an EMBL/GenBank/DDBJ whole genome shotgun (WGS) entry which is preliminary data.</text>
</comment>
<name>A0A3M7P9A0_BRAPC</name>
<proteinExistence type="predicted"/>
<dbReference type="AlphaFoldDB" id="A0A3M7P9A0"/>
<protein>
    <submittedName>
        <fullName evidence="1">Uncharacterized protein</fullName>
    </submittedName>
</protein>
<gene>
    <name evidence="1" type="ORF">BpHYR1_006860</name>
</gene>
<keyword evidence="2" id="KW-1185">Reference proteome</keyword>
<sequence length="184" mass="20793">MSSGSAFTIIKILANIKEGPNDKGCQMELFEPFSILKDLQDLEEIKLNHSDDPPKEFLELKALTNKAQLDISEEILAVFGESEGDSDGELVKDTEVKEMNDTVFLDTPFDNELKKKSYKNLNHIPQYTLGQFEHSKDNMVLEIDILVKQLSMNLYPPLEANSFNEINNALENVNQSHDEWAGAC</sequence>
<accession>A0A3M7P9A0</accession>
<evidence type="ECO:0000313" key="1">
    <source>
        <dbReference type="EMBL" id="RMZ95666.1"/>
    </source>
</evidence>
<dbReference type="EMBL" id="REGN01012354">
    <property type="protein sequence ID" value="RMZ95666.1"/>
    <property type="molecule type" value="Genomic_DNA"/>
</dbReference>
<reference evidence="1 2" key="1">
    <citation type="journal article" date="2018" name="Sci. Rep.">
        <title>Genomic signatures of local adaptation to the degree of environmental predictability in rotifers.</title>
        <authorList>
            <person name="Franch-Gras L."/>
            <person name="Hahn C."/>
            <person name="Garcia-Roger E.M."/>
            <person name="Carmona M.J."/>
            <person name="Serra M."/>
            <person name="Gomez A."/>
        </authorList>
    </citation>
    <scope>NUCLEOTIDE SEQUENCE [LARGE SCALE GENOMIC DNA]</scope>
    <source>
        <strain evidence="1">HYR1</strain>
    </source>
</reference>
<dbReference type="Proteomes" id="UP000276133">
    <property type="component" value="Unassembled WGS sequence"/>
</dbReference>
<evidence type="ECO:0000313" key="2">
    <source>
        <dbReference type="Proteomes" id="UP000276133"/>
    </source>
</evidence>
<organism evidence="1 2">
    <name type="scientific">Brachionus plicatilis</name>
    <name type="common">Marine rotifer</name>
    <name type="synonym">Brachionus muelleri</name>
    <dbReference type="NCBI Taxonomy" id="10195"/>
    <lineage>
        <taxon>Eukaryota</taxon>
        <taxon>Metazoa</taxon>
        <taxon>Spiralia</taxon>
        <taxon>Gnathifera</taxon>
        <taxon>Rotifera</taxon>
        <taxon>Eurotatoria</taxon>
        <taxon>Monogononta</taxon>
        <taxon>Pseudotrocha</taxon>
        <taxon>Ploima</taxon>
        <taxon>Brachionidae</taxon>
        <taxon>Brachionus</taxon>
    </lineage>
</organism>